<evidence type="ECO:0000313" key="3">
    <source>
        <dbReference type="Proteomes" id="UP000596742"/>
    </source>
</evidence>
<dbReference type="AlphaFoldDB" id="A0A8B6CQZ4"/>
<keyword evidence="3" id="KW-1185">Reference proteome</keyword>
<feature type="region of interest" description="Disordered" evidence="1">
    <location>
        <begin position="56"/>
        <end position="85"/>
    </location>
</feature>
<sequence length="236" mass="27727">NSLYNFYFPLTVIRVIKKPRTPHAGCRLCSTRGGNFEARKKYQDFQICRQQFEDNDSEIDNNYQPTENEDESDESEEVEGESYDTEEPFREWFARIGELRSLCPNASMAALNATSGLIQRRKTIKLCFRAHSEVIFDFPDRENIKISSLYIPNKDILEKSVYLVDRHSKKQKEKTERHIIFCESIAEVSKIYAMFIKQFANNRKLFEMFHSKTNQKGKEKIRNDVTVDGDIRQNGR</sequence>
<dbReference type="Proteomes" id="UP000596742">
    <property type="component" value="Unassembled WGS sequence"/>
</dbReference>
<protein>
    <submittedName>
        <fullName evidence="2">Uncharacterized protein</fullName>
    </submittedName>
</protein>
<evidence type="ECO:0000256" key="1">
    <source>
        <dbReference type="SAM" id="MobiDB-lite"/>
    </source>
</evidence>
<evidence type="ECO:0000313" key="2">
    <source>
        <dbReference type="EMBL" id="VDI08594.1"/>
    </source>
</evidence>
<proteinExistence type="predicted"/>
<accession>A0A8B6CQZ4</accession>
<feature type="compositionally biased region" description="Acidic residues" evidence="1">
    <location>
        <begin position="67"/>
        <end position="85"/>
    </location>
</feature>
<name>A0A8B6CQZ4_MYTGA</name>
<dbReference type="InterPro" id="IPR027417">
    <property type="entry name" value="P-loop_NTPase"/>
</dbReference>
<gene>
    <name evidence="2" type="ORF">MGAL_10B075593</name>
</gene>
<organism evidence="2 3">
    <name type="scientific">Mytilus galloprovincialis</name>
    <name type="common">Mediterranean mussel</name>
    <dbReference type="NCBI Taxonomy" id="29158"/>
    <lineage>
        <taxon>Eukaryota</taxon>
        <taxon>Metazoa</taxon>
        <taxon>Spiralia</taxon>
        <taxon>Lophotrochozoa</taxon>
        <taxon>Mollusca</taxon>
        <taxon>Bivalvia</taxon>
        <taxon>Autobranchia</taxon>
        <taxon>Pteriomorphia</taxon>
        <taxon>Mytilida</taxon>
        <taxon>Mytiloidea</taxon>
        <taxon>Mytilidae</taxon>
        <taxon>Mytilinae</taxon>
        <taxon>Mytilus</taxon>
    </lineage>
</organism>
<dbReference type="Gene3D" id="3.40.50.300">
    <property type="entry name" value="P-loop containing nucleotide triphosphate hydrolases"/>
    <property type="match status" value="1"/>
</dbReference>
<dbReference type="OrthoDB" id="10507227at2759"/>
<reference evidence="2" key="1">
    <citation type="submission" date="2018-11" db="EMBL/GenBank/DDBJ databases">
        <authorList>
            <person name="Alioto T."/>
            <person name="Alioto T."/>
        </authorList>
    </citation>
    <scope>NUCLEOTIDE SEQUENCE</scope>
</reference>
<dbReference type="EMBL" id="UYJE01002203">
    <property type="protein sequence ID" value="VDI08594.1"/>
    <property type="molecule type" value="Genomic_DNA"/>
</dbReference>
<comment type="caution">
    <text evidence="2">The sequence shown here is derived from an EMBL/GenBank/DDBJ whole genome shotgun (WGS) entry which is preliminary data.</text>
</comment>
<feature type="non-terminal residue" evidence="2">
    <location>
        <position position="236"/>
    </location>
</feature>